<proteinExistence type="predicted"/>
<feature type="transmembrane region" description="Helical" evidence="1">
    <location>
        <begin position="105"/>
        <end position="126"/>
    </location>
</feature>
<evidence type="ECO:0000313" key="2">
    <source>
        <dbReference type="EMBL" id="MEL0614047.1"/>
    </source>
</evidence>
<dbReference type="RefSeq" id="WP_341567616.1">
    <property type="nucleotide sequence ID" value="NZ_JBAKAR010000011.1"/>
</dbReference>
<keyword evidence="1" id="KW-0472">Membrane</keyword>
<keyword evidence="1" id="KW-0812">Transmembrane</keyword>
<keyword evidence="1" id="KW-1133">Transmembrane helix</keyword>
<name>A0ABU9G6B9_9GAMM</name>
<gene>
    <name evidence="2" type="ORF">V6242_12910</name>
</gene>
<feature type="transmembrane region" description="Helical" evidence="1">
    <location>
        <begin position="55"/>
        <end position="75"/>
    </location>
</feature>
<protein>
    <submittedName>
        <fullName evidence="2">Uncharacterized protein</fullName>
    </submittedName>
</protein>
<evidence type="ECO:0000313" key="3">
    <source>
        <dbReference type="Proteomes" id="UP001379949"/>
    </source>
</evidence>
<comment type="caution">
    <text evidence="2">The sequence shown here is derived from an EMBL/GenBank/DDBJ whole genome shotgun (WGS) entry which is preliminary data.</text>
</comment>
<sequence length="129" mass="14459">MGIVVAVCMWLTLLMSVPNPLRGKLEKRQGMLALLVFIAGIWNFAFYGSFHLGEFWGNAAFISGFFMMFSSFPLLQADTWPSPLKSPIQTLQRYRHAIHNVINNLALFALAIYAALYTYALVLLNLGAN</sequence>
<dbReference type="Proteomes" id="UP001379949">
    <property type="component" value="Unassembled WGS sequence"/>
</dbReference>
<keyword evidence="3" id="KW-1185">Reference proteome</keyword>
<accession>A0ABU9G6B9</accession>
<feature type="transmembrane region" description="Helical" evidence="1">
    <location>
        <begin position="33"/>
        <end position="50"/>
    </location>
</feature>
<organism evidence="2 3">
    <name type="scientific">Marinomonas arenicola</name>
    <dbReference type="NCBI Taxonomy" id="569601"/>
    <lineage>
        <taxon>Bacteria</taxon>
        <taxon>Pseudomonadati</taxon>
        <taxon>Pseudomonadota</taxon>
        <taxon>Gammaproteobacteria</taxon>
        <taxon>Oceanospirillales</taxon>
        <taxon>Oceanospirillaceae</taxon>
        <taxon>Marinomonas</taxon>
    </lineage>
</organism>
<dbReference type="EMBL" id="JBAKAR010000011">
    <property type="protein sequence ID" value="MEL0614047.1"/>
    <property type="molecule type" value="Genomic_DNA"/>
</dbReference>
<evidence type="ECO:0000256" key="1">
    <source>
        <dbReference type="SAM" id="Phobius"/>
    </source>
</evidence>
<reference evidence="2 3" key="1">
    <citation type="submission" date="2024-02" db="EMBL/GenBank/DDBJ databases">
        <title>Bacteria isolated from the canopy kelp, Nereocystis luetkeana.</title>
        <authorList>
            <person name="Pfister C.A."/>
            <person name="Younker I.T."/>
            <person name="Light S.H."/>
        </authorList>
    </citation>
    <scope>NUCLEOTIDE SEQUENCE [LARGE SCALE GENOMIC DNA]</scope>
    <source>
        <strain evidence="2 3">TI.4.07</strain>
    </source>
</reference>